<evidence type="ECO:0000313" key="2">
    <source>
        <dbReference type="Proteomes" id="UP001140094"/>
    </source>
</evidence>
<evidence type="ECO:0000313" key="1">
    <source>
        <dbReference type="EMBL" id="KAJ2798465.1"/>
    </source>
</evidence>
<comment type="caution">
    <text evidence="1">The sequence shown here is derived from an EMBL/GenBank/DDBJ whole genome shotgun (WGS) entry which is preliminary data.</text>
</comment>
<keyword evidence="2" id="KW-1185">Reference proteome</keyword>
<organism evidence="1 2">
    <name type="scientific">Coemansia guatemalensis</name>
    <dbReference type="NCBI Taxonomy" id="2761395"/>
    <lineage>
        <taxon>Eukaryota</taxon>
        <taxon>Fungi</taxon>
        <taxon>Fungi incertae sedis</taxon>
        <taxon>Zoopagomycota</taxon>
        <taxon>Kickxellomycotina</taxon>
        <taxon>Kickxellomycetes</taxon>
        <taxon>Kickxellales</taxon>
        <taxon>Kickxellaceae</taxon>
        <taxon>Coemansia</taxon>
    </lineage>
</organism>
<dbReference type="OrthoDB" id="5553900at2759"/>
<reference evidence="1" key="1">
    <citation type="submission" date="2022-07" db="EMBL/GenBank/DDBJ databases">
        <title>Phylogenomic reconstructions and comparative analyses of Kickxellomycotina fungi.</title>
        <authorList>
            <person name="Reynolds N.K."/>
            <person name="Stajich J.E."/>
            <person name="Barry K."/>
            <person name="Grigoriev I.V."/>
            <person name="Crous P."/>
            <person name="Smith M.E."/>
        </authorList>
    </citation>
    <scope>NUCLEOTIDE SEQUENCE</scope>
    <source>
        <strain evidence="1">NRRL 1565</strain>
    </source>
</reference>
<name>A0A9W8HXZ4_9FUNG</name>
<dbReference type="EMBL" id="JANBUO010001391">
    <property type="protein sequence ID" value="KAJ2798465.1"/>
    <property type="molecule type" value="Genomic_DNA"/>
</dbReference>
<dbReference type="Proteomes" id="UP001140094">
    <property type="component" value="Unassembled WGS sequence"/>
</dbReference>
<protein>
    <submittedName>
        <fullName evidence="1">Uncharacterized protein</fullName>
    </submittedName>
</protein>
<accession>A0A9W8HXZ4</accession>
<dbReference type="AlphaFoldDB" id="A0A9W8HXZ4"/>
<sequence>MVTCMAHTGFPGISHDINPFQLTFGFSAQDIWGLVHKFVDEQWRYRHNCNDVPKFKKGLYVGCLCHFEGYRIGNMRYIFNPHAILSFLSNIQNVTSPDNVCYEGHNYWIATRSMRILECIHAGSIYDFRRFYMHLRIMFIQRSGYQANMGDIAVLEAAISVDDIMIDAVCSQEQLYLSTEYDERTGMVLADICFKQNSSFSSALVAIEREPLDVPVIIWLLYQAGYLMPIAPGRVGIQNNEVLAYALYERGGGRRRN</sequence>
<proteinExistence type="predicted"/>
<gene>
    <name evidence="1" type="ORF">H4R20_004812</name>
</gene>